<gene>
    <name evidence="3" type="ORF">METZ01_LOCUS303581</name>
</gene>
<feature type="domain" description="Pyruvate flavodoxin/ferredoxin oxidoreductase pyrimidine binding" evidence="2">
    <location>
        <begin position="55"/>
        <end position="116"/>
    </location>
</feature>
<dbReference type="Pfam" id="PF01855">
    <property type="entry name" value="POR_N"/>
    <property type="match status" value="1"/>
</dbReference>
<accession>A0A382MSI4</accession>
<dbReference type="SUPFAM" id="SSF52518">
    <property type="entry name" value="Thiamin diphosphate-binding fold (THDP-binding)"/>
    <property type="match status" value="1"/>
</dbReference>
<dbReference type="InterPro" id="IPR002880">
    <property type="entry name" value="Pyrv_Fd/Flavodoxin_OxRdtase_N"/>
</dbReference>
<dbReference type="Gene3D" id="3.40.50.970">
    <property type="match status" value="1"/>
</dbReference>
<protein>
    <recommendedName>
        <fullName evidence="2">Pyruvate flavodoxin/ferredoxin oxidoreductase pyrimidine binding domain-containing protein</fullName>
    </recommendedName>
</protein>
<keyword evidence="1" id="KW-0560">Oxidoreductase</keyword>
<dbReference type="CDD" id="cd07034">
    <property type="entry name" value="TPP_PYR_PFOR_IOR-alpha_like"/>
    <property type="match status" value="1"/>
</dbReference>
<dbReference type="GO" id="GO:0016491">
    <property type="term" value="F:oxidoreductase activity"/>
    <property type="evidence" value="ECO:0007669"/>
    <property type="project" value="UniProtKB-KW"/>
</dbReference>
<sequence length="116" mass="12773">MNKPVSTEKRVIRSKHVKLGQQNAKGQTYTDINDIFYNSEQKPVFFTGSEVIKEAIRRASVGTSVAYPITPQSEAAALIGELYAEGYLDEYFRGESEFAVMGQCAGAAFGGHRVFT</sequence>
<dbReference type="InterPro" id="IPR029061">
    <property type="entry name" value="THDP-binding"/>
</dbReference>
<evidence type="ECO:0000256" key="1">
    <source>
        <dbReference type="ARBA" id="ARBA00023002"/>
    </source>
</evidence>
<organism evidence="3">
    <name type="scientific">marine metagenome</name>
    <dbReference type="NCBI Taxonomy" id="408172"/>
    <lineage>
        <taxon>unclassified sequences</taxon>
        <taxon>metagenomes</taxon>
        <taxon>ecological metagenomes</taxon>
    </lineage>
</organism>
<evidence type="ECO:0000313" key="3">
    <source>
        <dbReference type="EMBL" id="SVC50727.1"/>
    </source>
</evidence>
<proteinExistence type="predicted"/>
<reference evidence="3" key="1">
    <citation type="submission" date="2018-05" db="EMBL/GenBank/DDBJ databases">
        <authorList>
            <person name="Lanie J.A."/>
            <person name="Ng W.-L."/>
            <person name="Kazmierczak K.M."/>
            <person name="Andrzejewski T.M."/>
            <person name="Davidsen T.M."/>
            <person name="Wayne K.J."/>
            <person name="Tettelin H."/>
            <person name="Glass J.I."/>
            <person name="Rusch D."/>
            <person name="Podicherti R."/>
            <person name="Tsui H.-C.T."/>
            <person name="Winkler M.E."/>
        </authorList>
    </citation>
    <scope>NUCLEOTIDE SEQUENCE</scope>
</reference>
<feature type="non-terminal residue" evidence="3">
    <location>
        <position position="116"/>
    </location>
</feature>
<dbReference type="AlphaFoldDB" id="A0A382MSI4"/>
<name>A0A382MSI4_9ZZZZ</name>
<dbReference type="EMBL" id="UINC01095003">
    <property type="protein sequence ID" value="SVC50727.1"/>
    <property type="molecule type" value="Genomic_DNA"/>
</dbReference>
<evidence type="ECO:0000259" key="2">
    <source>
        <dbReference type="Pfam" id="PF01855"/>
    </source>
</evidence>